<evidence type="ECO:0000313" key="4">
    <source>
        <dbReference type="EMBL" id="BAO33981.1"/>
    </source>
</evidence>
<dbReference type="AlphaFoldDB" id="A0AAT9EGV2"/>
<dbReference type="GeneID" id="301146119"/>
<dbReference type="SUPFAM" id="SSF48498">
    <property type="entry name" value="Tetracyclin repressor-like, C-terminal domain"/>
    <property type="match status" value="1"/>
</dbReference>
<proteinExistence type="predicted"/>
<feature type="DNA-binding region" description="H-T-H motif" evidence="2">
    <location>
        <begin position="32"/>
        <end position="51"/>
    </location>
</feature>
<dbReference type="KEGG" id="smar:SM39_1957"/>
<dbReference type="Pfam" id="PF14246">
    <property type="entry name" value="TetR_C_7"/>
    <property type="match status" value="1"/>
</dbReference>
<dbReference type="PROSITE" id="PS50977">
    <property type="entry name" value="HTH_TETR_2"/>
    <property type="match status" value="1"/>
</dbReference>
<organism evidence="4">
    <name type="scientific">Serratia marcescens SM39</name>
    <dbReference type="NCBI Taxonomy" id="1334564"/>
    <lineage>
        <taxon>Bacteria</taxon>
        <taxon>Pseudomonadati</taxon>
        <taxon>Pseudomonadota</taxon>
        <taxon>Gammaproteobacteria</taxon>
        <taxon>Enterobacterales</taxon>
        <taxon>Yersiniaceae</taxon>
        <taxon>Serratia</taxon>
    </lineage>
</organism>
<accession>A0AAT9EGV2</accession>
<dbReference type="SUPFAM" id="SSF46689">
    <property type="entry name" value="Homeodomain-like"/>
    <property type="match status" value="1"/>
</dbReference>
<dbReference type="Gene3D" id="1.10.357.10">
    <property type="entry name" value="Tetracycline Repressor, domain 2"/>
    <property type="match status" value="1"/>
</dbReference>
<keyword evidence="1 2" id="KW-0238">DNA-binding</keyword>
<dbReference type="PRINTS" id="PR00455">
    <property type="entry name" value="HTHTETR"/>
</dbReference>
<dbReference type="InterPro" id="IPR036271">
    <property type="entry name" value="Tet_transcr_reg_TetR-rel_C_sf"/>
</dbReference>
<protein>
    <submittedName>
        <fullName evidence="4">TetR-family transcriptional regulator</fullName>
    </submittedName>
</protein>
<dbReference type="InterPro" id="IPR009057">
    <property type="entry name" value="Homeodomain-like_sf"/>
</dbReference>
<name>A0AAT9EGV2_SERMA</name>
<evidence type="ECO:0000256" key="1">
    <source>
        <dbReference type="ARBA" id="ARBA00023125"/>
    </source>
</evidence>
<dbReference type="GO" id="GO:0003700">
    <property type="term" value="F:DNA-binding transcription factor activity"/>
    <property type="evidence" value="ECO:0007669"/>
    <property type="project" value="TreeGrafter"/>
</dbReference>
<dbReference type="PANTHER" id="PTHR30055">
    <property type="entry name" value="HTH-TYPE TRANSCRIPTIONAL REGULATOR RUTR"/>
    <property type="match status" value="1"/>
</dbReference>
<gene>
    <name evidence="4" type="ORF">SM39_1957</name>
</gene>
<evidence type="ECO:0000259" key="3">
    <source>
        <dbReference type="PROSITE" id="PS50977"/>
    </source>
</evidence>
<dbReference type="RefSeq" id="WP_033634603.1">
    <property type="nucleotide sequence ID" value="NZ_AP013063.1"/>
</dbReference>
<dbReference type="PANTHER" id="PTHR30055:SF146">
    <property type="entry name" value="HTH-TYPE TRANSCRIPTIONAL DUAL REGULATOR CECR"/>
    <property type="match status" value="1"/>
</dbReference>
<dbReference type="InterPro" id="IPR001647">
    <property type="entry name" value="HTH_TetR"/>
</dbReference>
<dbReference type="InterPro" id="IPR050109">
    <property type="entry name" value="HTH-type_TetR-like_transc_reg"/>
</dbReference>
<dbReference type="Pfam" id="PF00440">
    <property type="entry name" value="TetR_N"/>
    <property type="match status" value="1"/>
</dbReference>
<dbReference type="GO" id="GO:0000976">
    <property type="term" value="F:transcription cis-regulatory region binding"/>
    <property type="evidence" value="ECO:0007669"/>
    <property type="project" value="TreeGrafter"/>
</dbReference>
<dbReference type="InterPro" id="IPR039536">
    <property type="entry name" value="TetR_C_Proteobacteria"/>
</dbReference>
<dbReference type="EMBL" id="AP013063">
    <property type="protein sequence ID" value="BAO33981.1"/>
    <property type="molecule type" value="Genomic_DNA"/>
</dbReference>
<sequence>MINRQPGRPMKARPRILETACVLFLQQGLDISLDEIANEAGTTRQTLYNHFPSKDALVLETFNHLIEKMQPPIAAILAQESMDLPQVLARFASVVQAHFFSVDNVHFQRLMVQLLLQKPELYATLRERNAGRVLQAFVKMLEQARQHGQVQFADAQPQAMAFLGAVMGYPLPAALLSDQWPTPEQLQQMAEAAITAFLLAWRYSPPAITE</sequence>
<evidence type="ECO:0000256" key="2">
    <source>
        <dbReference type="PROSITE-ProRule" id="PRU00335"/>
    </source>
</evidence>
<reference evidence="4" key="1">
    <citation type="journal article" date="2014" name="Genome Biol. Evol.">
        <title>Genome evolution and plasticity of Serratia marcescens, an important multidrug-resistant nosocomial pathogen.</title>
        <authorList>
            <person name="Iguchi A."/>
            <person name="Nagaya Y."/>
            <person name="Pradel E."/>
            <person name="Ooka T."/>
            <person name="Ogura Y."/>
            <person name="Katsura K."/>
            <person name="Kurokawa K."/>
            <person name="Oshima K."/>
            <person name="Hattori M."/>
            <person name="Parkhill J."/>
            <person name="Sebaihia M."/>
            <person name="Coulthurst S.J."/>
            <person name="Gotoh N."/>
            <person name="Thomson N.R."/>
            <person name="Ewbank J.J."/>
            <person name="Hayashi T."/>
        </authorList>
    </citation>
    <scope>NUCLEOTIDE SEQUENCE</scope>
    <source>
        <strain evidence="4">SM39</strain>
    </source>
</reference>
<feature type="domain" description="HTH tetR-type" evidence="3">
    <location>
        <begin position="10"/>
        <end position="69"/>
    </location>
</feature>